<feature type="transmembrane region" description="Helical" evidence="1">
    <location>
        <begin position="116"/>
        <end position="139"/>
    </location>
</feature>
<comment type="caution">
    <text evidence="2">The sequence shown here is derived from an EMBL/GenBank/DDBJ whole genome shotgun (WGS) entry which is preliminary data.</text>
</comment>
<evidence type="ECO:0000313" key="3">
    <source>
        <dbReference type="Proteomes" id="UP000600139"/>
    </source>
</evidence>
<gene>
    <name evidence="2" type="ORF">JIN84_04670</name>
</gene>
<dbReference type="EMBL" id="JAENIK010000004">
    <property type="protein sequence ID" value="MBK1814896.1"/>
    <property type="molecule type" value="Genomic_DNA"/>
</dbReference>
<feature type="transmembrane region" description="Helical" evidence="1">
    <location>
        <begin position="182"/>
        <end position="202"/>
    </location>
</feature>
<feature type="transmembrane region" description="Helical" evidence="1">
    <location>
        <begin position="254"/>
        <end position="273"/>
    </location>
</feature>
<keyword evidence="1" id="KW-0812">Transmembrane</keyword>
<keyword evidence="1" id="KW-0472">Membrane</keyword>
<feature type="transmembrane region" description="Helical" evidence="1">
    <location>
        <begin position="285"/>
        <end position="305"/>
    </location>
</feature>
<sequence length="555" mass="60942">MNTQQPIVHSAWNIRRNPIFLRYCQSRLRPQGLGIALLIALLISGFIYFLSRAIALHQGLAPMDAERVTILPLLVFQALILFIMGTALVSGGMTAEKDEGVIDYQRLIPMSPLSKVLGYLFGLPVREHVMVLATLPFTIRALWVGQVEMSSWLPLYTVFFTSALTYHLTGLLTGTVIRNRRWAFLASIGIVTSLYTIVPQVAKFGLVFFKYLTIHPVLAECLPGILPRTAGAIVATGQRIAPTVKFFNLDFPETAFTVFCQGGLILTFIVMLCRRWRKQESLLLGKVWATGFFVWIQLLLLGNALPMIDPGNLFPSRALAGGLFRIVPRATSIDWVPQPSEAVAMSGIYGLVTLLILCVLISIITPGEDIQIRGWRRVRKEGGNSLPILSDAATASGWVILMALAGALGWYVFTQALVESRWFPGHELPLRVLGIFTLVLLSFAVCYHSLLEAKGGKIVGLAVIFIGVVPMMVGAVLSATHERLIPAASWLFGLSPSSGPIYAAIVELSISELPPNLAKSVPRAFYFWQAIAFLTAAWLATQLRAARKAIATKED</sequence>
<keyword evidence="1" id="KW-1133">Transmembrane helix</keyword>
<feature type="transmembrane region" description="Helical" evidence="1">
    <location>
        <begin position="342"/>
        <end position="365"/>
    </location>
</feature>
<feature type="transmembrane region" description="Helical" evidence="1">
    <location>
        <begin position="386"/>
        <end position="412"/>
    </location>
</feature>
<name>A0A934VAI5_9BACT</name>
<proteinExistence type="predicted"/>
<organism evidence="2 3">
    <name type="scientific">Luteolibacter yonseiensis</name>
    <dbReference type="NCBI Taxonomy" id="1144680"/>
    <lineage>
        <taxon>Bacteria</taxon>
        <taxon>Pseudomonadati</taxon>
        <taxon>Verrucomicrobiota</taxon>
        <taxon>Verrucomicrobiia</taxon>
        <taxon>Verrucomicrobiales</taxon>
        <taxon>Verrucomicrobiaceae</taxon>
        <taxon>Luteolibacter</taxon>
    </lineage>
</organism>
<dbReference type="RefSeq" id="WP_200349844.1">
    <property type="nucleotide sequence ID" value="NZ_BAABHZ010000010.1"/>
</dbReference>
<evidence type="ECO:0000313" key="2">
    <source>
        <dbReference type="EMBL" id="MBK1814896.1"/>
    </source>
</evidence>
<reference evidence="2" key="1">
    <citation type="submission" date="2021-01" db="EMBL/GenBank/DDBJ databases">
        <title>Modified the classification status of verrucomicrobia.</title>
        <authorList>
            <person name="Feng X."/>
        </authorList>
    </citation>
    <scope>NUCLEOTIDE SEQUENCE</scope>
    <source>
        <strain evidence="2">JCM 18052</strain>
    </source>
</reference>
<feature type="transmembrane region" description="Helical" evidence="1">
    <location>
        <begin position="432"/>
        <end position="451"/>
    </location>
</feature>
<feature type="transmembrane region" description="Helical" evidence="1">
    <location>
        <begin position="525"/>
        <end position="543"/>
    </location>
</feature>
<keyword evidence="3" id="KW-1185">Reference proteome</keyword>
<feature type="transmembrane region" description="Helical" evidence="1">
    <location>
        <begin position="458"/>
        <end position="480"/>
    </location>
</feature>
<feature type="transmembrane region" description="Helical" evidence="1">
    <location>
        <begin position="32"/>
        <end position="50"/>
    </location>
</feature>
<accession>A0A934VAI5</accession>
<feature type="transmembrane region" description="Helical" evidence="1">
    <location>
        <begin position="151"/>
        <end position="170"/>
    </location>
</feature>
<feature type="transmembrane region" description="Helical" evidence="1">
    <location>
        <begin position="70"/>
        <end position="95"/>
    </location>
</feature>
<protein>
    <submittedName>
        <fullName evidence="2">Uncharacterized protein</fullName>
    </submittedName>
</protein>
<dbReference type="AlphaFoldDB" id="A0A934VAI5"/>
<dbReference type="Proteomes" id="UP000600139">
    <property type="component" value="Unassembled WGS sequence"/>
</dbReference>
<evidence type="ECO:0000256" key="1">
    <source>
        <dbReference type="SAM" id="Phobius"/>
    </source>
</evidence>